<dbReference type="FunFam" id="3.30.70.270:FF:000001">
    <property type="entry name" value="Diguanylate cyclase domain protein"/>
    <property type="match status" value="1"/>
</dbReference>
<evidence type="ECO:0000256" key="3">
    <source>
        <dbReference type="ARBA" id="ARBA00034247"/>
    </source>
</evidence>
<keyword evidence="4" id="KW-1133">Transmembrane helix</keyword>
<keyword evidence="4" id="KW-0812">Transmembrane</keyword>
<feature type="transmembrane region" description="Helical" evidence="4">
    <location>
        <begin position="152"/>
        <end position="170"/>
    </location>
</feature>
<evidence type="ECO:0000313" key="6">
    <source>
        <dbReference type="EMBL" id="GGA65627.1"/>
    </source>
</evidence>
<dbReference type="EMBL" id="BMDX01000002">
    <property type="protein sequence ID" value="GGA65627.1"/>
    <property type="molecule type" value="Genomic_DNA"/>
</dbReference>
<dbReference type="Proteomes" id="UP000619743">
    <property type="component" value="Unassembled WGS sequence"/>
</dbReference>
<dbReference type="EC" id="2.7.7.65" evidence="2"/>
<dbReference type="PROSITE" id="PS50887">
    <property type="entry name" value="GGDEF"/>
    <property type="match status" value="1"/>
</dbReference>
<gene>
    <name evidence="6" type="ORF">GCM10011369_03850</name>
</gene>
<dbReference type="GO" id="GO:0043709">
    <property type="term" value="P:cell adhesion involved in single-species biofilm formation"/>
    <property type="evidence" value="ECO:0007669"/>
    <property type="project" value="TreeGrafter"/>
</dbReference>
<feature type="transmembrane region" description="Helical" evidence="4">
    <location>
        <begin position="50"/>
        <end position="70"/>
    </location>
</feature>
<keyword evidence="4" id="KW-0472">Membrane</keyword>
<dbReference type="OrthoDB" id="9812260at2"/>
<feature type="domain" description="GGDEF" evidence="5">
    <location>
        <begin position="260"/>
        <end position="394"/>
    </location>
</feature>
<dbReference type="Pfam" id="PF00990">
    <property type="entry name" value="GGDEF"/>
    <property type="match status" value="1"/>
</dbReference>
<accession>A0A8J2U276</accession>
<dbReference type="GO" id="GO:0005886">
    <property type="term" value="C:plasma membrane"/>
    <property type="evidence" value="ECO:0007669"/>
    <property type="project" value="TreeGrafter"/>
</dbReference>
<dbReference type="InterPro" id="IPR043128">
    <property type="entry name" value="Rev_trsase/Diguanyl_cyclase"/>
</dbReference>
<dbReference type="GO" id="GO:0052621">
    <property type="term" value="F:diguanylate cyclase activity"/>
    <property type="evidence" value="ECO:0007669"/>
    <property type="project" value="UniProtKB-EC"/>
</dbReference>
<dbReference type="SMART" id="SM00267">
    <property type="entry name" value="GGDEF"/>
    <property type="match status" value="1"/>
</dbReference>
<dbReference type="AlphaFoldDB" id="A0A8J2U276"/>
<dbReference type="InterPro" id="IPR050469">
    <property type="entry name" value="Diguanylate_Cyclase"/>
</dbReference>
<dbReference type="GO" id="GO:1902201">
    <property type="term" value="P:negative regulation of bacterial-type flagellum-dependent cell motility"/>
    <property type="evidence" value="ECO:0007669"/>
    <property type="project" value="TreeGrafter"/>
</dbReference>
<dbReference type="RefSeq" id="WP_143824472.1">
    <property type="nucleotide sequence ID" value="NZ_BMDX01000002.1"/>
</dbReference>
<dbReference type="InterPro" id="IPR029787">
    <property type="entry name" value="Nucleotide_cyclase"/>
</dbReference>
<sequence>MNQPQSDMYLLANKVANKVGIQPFPDLLEDHYQRHFLQAELPKIRTSTQFSFIIFGAFSIYDWLTFPHLWESLWPLRLAFLLVAAAVYFVSFSLLSAPWIHRMIFVTSLFCNAVVVEVGQVVAQSGGYSYQNGTAAVILGTCVFFQLPPRLLVVAVVMMIGNYLLVIGAGPLPTDVIATHLTLFVTIGGIGVYAAFRLETDRRQQYIHNLVLQGERERLTSAQAKLEQLSITDTLTGLNNRLYFDKQIKLDWQSCRRHQQWLSVILLDVDHFKSINDGFGHPVGDAALQHVADLMKQMAQRSTDYAVRYGGEEFLLVLPGIEPDELQAHADKLRQRIELTSLPDQPSLRFTASLGCASIKPTAKPAVERLIKEADTALYQAKNSGRNKVCQVIL</sequence>
<evidence type="ECO:0000256" key="2">
    <source>
        <dbReference type="ARBA" id="ARBA00012528"/>
    </source>
</evidence>
<evidence type="ECO:0000313" key="7">
    <source>
        <dbReference type="Proteomes" id="UP000619743"/>
    </source>
</evidence>
<organism evidence="6 7">
    <name type="scientific">Neiella marina</name>
    <dbReference type="NCBI Taxonomy" id="508461"/>
    <lineage>
        <taxon>Bacteria</taxon>
        <taxon>Pseudomonadati</taxon>
        <taxon>Pseudomonadota</taxon>
        <taxon>Gammaproteobacteria</taxon>
        <taxon>Alteromonadales</taxon>
        <taxon>Echinimonadaceae</taxon>
        <taxon>Neiella</taxon>
    </lineage>
</organism>
<dbReference type="PANTHER" id="PTHR45138">
    <property type="entry name" value="REGULATORY COMPONENTS OF SENSORY TRANSDUCTION SYSTEM"/>
    <property type="match status" value="1"/>
</dbReference>
<dbReference type="Gene3D" id="3.30.70.270">
    <property type="match status" value="1"/>
</dbReference>
<feature type="transmembrane region" description="Helical" evidence="4">
    <location>
        <begin position="76"/>
        <end position="96"/>
    </location>
</feature>
<evidence type="ECO:0000256" key="1">
    <source>
        <dbReference type="ARBA" id="ARBA00001946"/>
    </source>
</evidence>
<evidence type="ECO:0000256" key="4">
    <source>
        <dbReference type="SAM" id="Phobius"/>
    </source>
</evidence>
<comment type="caution">
    <text evidence="6">The sequence shown here is derived from an EMBL/GenBank/DDBJ whole genome shotgun (WGS) entry which is preliminary data.</text>
</comment>
<name>A0A8J2U276_9GAMM</name>
<reference evidence="7" key="1">
    <citation type="journal article" date="2019" name="Int. J. Syst. Evol. Microbiol.">
        <title>The Global Catalogue of Microorganisms (GCM) 10K type strain sequencing project: providing services to taxonomists for standard genome sequencing and annotation.</title>
        <authorList>
            <consortium name="The Broad Institute Genomics Platform"/>
            <consortium name="The Broad Institute Genome Sequencing Center for Infectious Disease"/>
            <person name="Wu L."/>
            <person name="Ma J."/>
        </authorList>
    </citation>
    <scope>NUCLEOTIDE SEQUENCE [LARGE SCALE GENOMIC DNA]</scope>
    <source>
        <strain evidence="7">CGMCC 1.10130</strain>
    </source>
</reference>
<evidence type="ECO:0000259" key="5">
    <source>
        <dbReference type="PROSITE" id="PS50887"/>
    </source>
</evidence>
<dbReference type="NCBIfam" id="TIGR00254">
    <property type="entry name" value="GGDEF"/>
    <property type="match status" value="1"/>
</dbReference>
<protein>
    <recommendedName>
        <fullName evidence="2">diguanylate cyclase</fullName>
        <ecNumber evidence="2">2.7.7.65</ecNumber>
    </recommendedName>
</protein>
<proteinExistence type="predicted"/>
<comment type="catalytic activity">
    <reaction evidence="3">
        <text>2 GTP = 3',3'-c-di-GMP + 2 diphosphate</text>
        <dbReference type="Rhea" id="RHEA:24898"/>
        <dbReference type="ChEBI" id="CHEBI:33019"/>
        <dbReference type="ChEBI" id="CHEBI:37565"/>
        <dbReference type="ChEBI" id="CHEBI:58805"/>
        <dbReference type="EC" id="2.7.7.65"/>
    </reaction>
</comment>
<dbReference type="PANTHER" id="PTHR45138:SF9">
    <property type="entry name" value="DIGUANYLATE CYCLASE DGCM-RELATED"/>
    <property type="match status" value="1"/>
</dbReference>
<feature type="transmembrane region" description="Helical" evidence="4">
    <location>
        <begin position="176"/>
        <end position="196"/>
    </location>
</feature>
<dbReference type="CDD" id="cd01949">
    <property type="entry name" value="GGDEF"/>
    <property type="match status" value="1"/>
</dbReference>
<comment type="cofactor">
    <cofactor evidence="1">
        <name>Mg(2+)</name>
        <dbReference type="ChEBI" id="CHEBI:18420"/>
    </cofactor>
</comment>
<dbReference type="SUPFAM" id="SSF55073">
    <property type="entry name" value="Nucleotide cyclase"/>
    <property type="match status" value="1"/>
</dbReference>
<dbReference type="InterPro" id="IPR000160">
    <property type="entry name" value="GGDEF_dom"/>
</dbReference>
<keyword evidence="7" id="KW-1185">Reference proteome</keyword>